<dbReference type="InParanoid" id="A0A059CPD0"/>
<accession>A0A059CPD0</accession>
<proteinExistence type="predicted"/>
<gene>
    <name evidence="1" type="ORF">EUGRSUZ_C01682</name>
</gene>
<name>A0A059CPD0_EUCGR</name>
<evidence type="ECO:0000313" key="1">
    <source>
        <dbReference type="EMBL" id="KCW80318.1"/>
    </source>
</evidence>
<organism evidence="1">
    <name type="scientific">Eucalyptus grandis</name>
    <name type="common">Flooded gum</name>
    <dbReference type="NCBI Taxonomy" id="71139"/>
    <lineage>
        <taxon>Eukaryota</taxon>
        <taxon>Viridiplantae</taxon>
        <taxon>Streptophyta</taxon>
        <taxon>Embryophyta</taxon>
        <taxon>Tracheophyta</taxon>
        <taxon>Spermatophyta</taxon>
        <taxon>Magnoliopsida</taxon>
        <taxon>eudicotyledons</taxon>
        <taxon>Gunneridae</taxon>
        <taxon>Pentapetalae</taxon>
        <taxon>rosids</taxon>
        <taxon>malvids</taxon>
        <taxon>Myrtales</taxon>
        <taxon>Myrtaceae</taxon>
        <taxon>Myrtoideae</taxon>
        <taxon>Eucalypteae</taxon>
        <taxon>Eucalyptus</taxon>
    </lineage>
</organism>
<sequence>MINHYGDGIKHAGQLKKTMSVHGSHLEQEMKLTNFDITDLQEVLLSNIRYLFEKHISGNQPSLSELQSLIPQFLALSSFSH</sequence>
<reference evidence="1" key="1">
    <citation type="submission" date="2013-07" db="EMBL/GenBank/DDBJ databases">
        <title>The genome of Eucalyptus grandis.</title>
        <authorList>
            <person name="Schmutz J."/>
            <person name="Hayes R."/>
            <person name="Myburg A."/>
            <person name="Tuskan G."/>
            <person name="Grattapaglia D."/>
            <person name="Rokhsar D.S."/>
        </authorList>
    </citation>
    <scope>NUCLEOTIDE SEQUENCE</scope>
    <source>
        <tissue evidence="1">Leaf extractions</tissue>
    </source>
</reference>
<protein>
    <submittedName>
        <fullName evidence="1">Uncharacterized protein</fullName>
    </submittedName>
</protein>
<dbReference type="EMBL" id="KK198755">
    <property type="protein sequence ID" value="KCW80318.1"/>
    <property type="molecule type" value="Genomic_DNA"/>
</dbReference>
<dbReference type="Gramene" id="KCW80318">
    <property type="protein sequence ID" value="KCW80318"/>
    <property type="gene ID" value="EUGRSUZ_C01682"/>
</dbReference>
<dbReference type="AlphaFoldDB" id="A0A059CPD0"/>